<dbReference type="PROSITE" id="PS00636">
    <property type="entry name" value="DNAJ_1"/>
    <property type="match status" value="1"/>
</dbReference>
<dbReference type="GO" id="GO:0043022">
    <property type="term" value="F:ribosome binding"/>
    <property type="evidence" value="ECO:0007669"/>
    <property type="project" value="InterPro"/>
</dbReference>
<feature type="compositionally biased region" description="Basic and acidic residues" evidence="2">
    <location>
        <begin position="435"/>
        <end position="444"/>
    </location>
</feature>
<feature type="compositionally biased region" description="Polar residues" evidence="2">
    <location>
        <begin position="451"/>
        <end position="463"/>
    </location>
</feature>
<evidence type="ECO:0000259" key="3">
    <source>
        <dbReference type="PROSITE" id="PS50076"/>
    </source>
</evidence>
<feature type="compositionally biased region" description="Basic residues" evidence="2">
    <location>
        <begin position="363"/>
        <end position="372"/>
    </location>
</feature>
<dbReference type="PANTHER" id="PTHR43999">
    <property type="entry name" value="DNAJ HOMOLOG SUBFAMILY C MEMBER 2"/>
    <property type="match status" value="1"/>
</dbReference>
<feature type="domain" description="J" evidence="3">
    <location>
        <begin position="101"/>
        <end position="183"/>
    </location>
</feature>
<evidence type="ECO:0000313" key="5">
    <source>
        <dbReference type="EMBL" id="KAG2318012.1"/>
    </source>
</evidence>
<dbReference type="Pfam" id="PF21884">
    <property type="entry name" value="ZUO1-like_ZHD"/>
    <property type="match status" value="1"/>
</dbReference>
<dbReference type="InterPro" id="IPR001623">
    <property type="entry name" value="DnaJ_domain"/>
</dbReference>
<evidence type="ECO:0008006" key="7">
    <source>
        <dbReference type="Google" id="ProtNLM"/>
    </source>
</evidence>
<dbReference type="InterPro" id="IPR009057">
    <property type="entry name" value="Homeodomain-like_sf"/>
</dbReference>
<dbReference type="FunFam" id="1.10.10.60:FF:000416">
    <property type="entry name" value="Myb family transcription factor"/>
    <property type="match status" value="1"/>
</dbReference>
<dbReference type="CDD" id="cd06257">
    <property type="entry name" value="DnaJ"/>
    <property type="match status" value="1"/>
</dbReference>
<dbReference type="FunFam" id="1.10.287.110:FF:000126">
    <property type="entry name" value="Cell division related protein-like"/>
    <property type="match status" value="1"/>
</dbReference>
<feature type="coiled-coil region" evidence="1">
    <location>
        <begin position="139"/>
        <end position="166"/>
    </location>
</feature>
<proteinExistence type="predicted"/>
<dbReference type="InterPro" id="IPR044634">
    <property type="entry name" value="Zuotin/DnaJC2"/>
</dbReference>
<keyword evidence="1" id="KW-0175">Coiled coil</keyword>
<feature type="compositionally biased region" description="Basic and acidic residues" evidence="2">
    <location>
        <begin position="300"/>
        <end position="327"/>
    </location>
</feature>
<feature type="region of interest" description="Disordered" evidence="2">
    <location>
        <begin position="300"/>
        <end position="372"/>
    </location>
</feature>
<dbReference type="GO" id="GO:0030544">
    <property type="term" value="F:Hsp70 protein binding"/>
    <property type="evidence" value="ECO:0007669"/>
    <property type="project" value="InterPro"/>
</dbReference>
<feature type="region of interest" description="Disordered" evidence="2">
    <location>
        <begin position="250"/>
        <end position="284"/>
    </location>
</feature>
<name>A0A8X8B1Z3_BRACI</name>
<feature type="region of interest" description="Disordered" evidence="2">
    <location>
        <begin position="57"/>
        <end position="98"/>
    </location>
</feature>
<dbReference type="Gene3D" id="1.10.287.110">
    <property type="entry name" value="DnaJ domain"/>
    <property type="match status" value="1"/>
</dbReference>
<dbReference type="SUPFAM" id="SSF46565">
    <property type="entry name" value="Chaperone J-domain"/>
    <property type="match status" value="1"/>
</dbReference>
<dbReference type="AlphaFoldDB" id="A0A8X8B1Z3"/>
<dbReference type="Gene3D" id="1.10.10.60">
    <property type="entry name" value="Homeodomain-like"/>
    <property type="match status" value="2"/>
</dbReference>
<dbReference type="Pfam" id="PF00226">
    <property type="entry name" value="DnaJ"/>
    <property type="match status" value="1"/>
</dbReference>
<dbReference type="PROSITE" id="PS50090">
    <property type="entry name" value="MYB_LIKE"/>
    <property type="match status" value="2"/>
</dbReference>
<dbReference type="PRINTS" id="PR00625">
    <property type="entry name" value="JDOMAIN"/>
</dbReference>
<dbReference type="GO" id="GO:0006450">
    <property type="term" value="P:regulation of translational fidelity"/>
    <property type="evidence" value="ECO:0007669"/>
    <property type="project" value="InterPro"/>
</dbReference>
<keyword evidence="6" id="KW-1185">Reference proteome</keyword>
<dbReference type="OrthoDB" id="1690618at2759"/>
<dbReference type="InterPro" id="IPR018253">
    <property type="entry name" value="DnaJ_domain_CS"/>
</dbReference>
<dbReference type="Proteomes" id="UP000886595">
    <property type="component" value="Unassembled WGS sequence"/>
</dbReference>
<dbReference type="SMART" id="SM00271">
    <property type="entry name" value="DnaJ"/>
    <property type="match status" value="1"/>
</dbReference>
<dbReference type="EMBL" id="JAAMPC010000004">
    <property type="protein sequence ID" value="KAG2318012.1"/>
    <property type="molecule type" value="Genomic_DNA"/>
</dbReference>
<protein>
    <recommendedName>
        <fullName evidence="7">DnaJ homolog subfamily C member 2-like</fullName>
    </recommendedName>
</protein>
<accession>A0A8X8B1Z3</accession>
<dbReference type="InterPro" id="IPR054076">
    <property type="entry name" value="ZUO1-like_ZHD"/>
</dbReference>
<feature type="region of interest" description="Disordered" evidence="2">
    <location>
        <begin position="431"/>
        <end position="467"/>
    </location>
</feature>
<feature type="region of interest" description="Disordered" evidence="2">
    <location>
        <begin position="533"/>
        <end position="586"/>
    </location>
</feature>
<feature type="domain" description="Myb-like" evidence="4">
    <location>
        <begin position="586"/>
        <end position="632"/>
    </location>
</feature>
<evidence type="ECO:0000313" key="6">
    <source>
        <dbReference type="Proteomes" id="UP000886595"/>
    </source>
</evidence>
<reference evidence="5 6" key="1">
    <citation type="submission" date="2020-02" db="EMBL/GenBank/DDBJ databases">
        <authorList>
            <person name="Ma Q."/>
            <person name="Huang Y."/>
            <person name="Song X."/>
            <person name="Pei D."/>
        </authorList>
    </citation>
    <scope>NUCLEOTIDE SEQUENCE [LARGE SCALE GENOMIC DNA]</scope>
    <source>
        <strain evidence="5">Sxm20200214</strain>
        <tissue evidence="5">Leaf</tissue>
    </source>
</reference>
<dbReference type="PROSITE" id="PS50076">
    <property type="entry name" value="DNAJ_2"/>
    <property type="match status" value="1"/>
</dbReference>
<dbReference type="GO" id="GO:0051083">
    <property type="term" value="P:'de novo' cotranslational protein folding"/>
    <property type="evidence" value="ECO:0007669"/>
    <property type="project" value="InterPro"/>
</dbReference>
<dbReference type="CDD" id="cd00167">
    <property type="entry name" value="SANT"/>
    <property type="match status" value="2"/>
</dbReference>
<dbReference type="InterPro" id="IPR001005">
    <property type="entry name" value="SANT/Myb"/>
</dbReference>
<feature type="compositionally biased region" description="Polar residues" evidence="2">
    <location>
        <begin position="568"/>
        <end position="584"/>
    </location>
</feature>
<dbReference type="GO" id="GO:0005829">
    <property type="term" value="C:cytosol"/>
    <property type="evidence" value="ECO:0007669"/>
    <property type="project" value="TreeGrafter"/>
</dbReference>
<evidence type="ECO:0000256" key="2">
    <source>
        <dbReference type="SAM" id="MobiDB-lite"/>
    </source>
</evidence>
<dbReference type="Pfam" id="PF23082">
    <property type="entry name" value="Myb_DNA-binding_2"/>
    <property type="match status" value="1"/>
</dbReference>
<feature type="compositionally biased region" description="Basic and acidic residues" evidence="2">
    <location>
        <begin position="255"/>
        <end position="284"/>
    </location>
</feature>
<feature type="compositionally biased region" description="Basic and acidic residues" evidence="2">
    <location>
        <begin position="67"/>
        <end position="80"/>
    </location>
</feature>
<feature type="compositionally biased region" description="Basic and acidic residues" evidence="2">
    <location>
        <begin position="334"/>
        <end position="348"/>
    </location>
</feature>
<dbReference type="SMART" id="SM00717">
    <property type="entry name" value="SANT"/>
    <property type="match status" value="2"/>
</dbReference>
<evidence type="ECO:0000259" key="4">
    <source>
        <dbReference type="PROSITE" id="PS50090"/>
    </source>
</evidence>
<organism evidence="5 6">
    <name type="scientific">Brassica carinata</name>
    <name type="common">Ethiopian mustard</name>
    <name type="synonym">Abyssinian cabbage</name>
    <dbReference type="NCBI Taxonomy" id="52824"/>
    <lineage>
        <taxon>Eukaryota</taxon>
        <taxon>Viridiplantae</taxon>
        <taxon>Streptophyta</taxon>
        <taxon>Embryophyta</taxon>
        <taxon>Tracheophyta</taxon>
        <taxon>Spermatophyta</taxon>
        <taxon>Magnoliopsida</taxon>
        <taxon>eudicotyledons</taxon>
        <taxon>Gunneridae</taxon>
        <taxon>Pentapetalae</taxon>
        <taxon>rosids</taxon>
        <taxon>malvids</taxon>
        <taxon>Brassicales</taxon>
        <taxon>Brassicaceae</taxon>
        <taxon>Brassiceae</taxon>
        <taxon>Brassica</taxon>
    </lineage>
</organism>
<comment type="caution">
    <text evidence="5">The sequence shown here is derived from an EMBL/GenBank/DDBJ whole genome shotgun (WGS) entry which is preliminary data.</text>
</comment>
<gene>
    <name evidence="5" type="ORF">Bca52824_021134</name>
</gene>
<sequence length="642" mass="73110">MPSWRSDSAIKLITYSNELVDGKPFIAFSNCLPVKALNREPAGHAFHSAALKLHGCAEEPSTDDEGGGDKKLGDDKEKEYVPSFNSYSNKGKKKSGTQQQDHYALLGLSNLRYLATEDQIRKSYREAALKHHPDKMASLLLAEETEEAKEAKKEEIESRFKAIQEAYEVLMDPVKRRIFDSTDEFDDEVPTDCSPQDFYKVFGPAFKRNARWSVNQRIPDLGDENTKLKDVDKFYNFWYAFKSWREFPDEEEHDLEQADSREERRWMEKENARTTAKARKEEHARIRTLVDNAYRKDPRIVKRKEEEKAEKQQKKEAKLMAKKKQEEEAANAAEEEKRRKEEEEKRAVESAQQQKKAKEKEKKLIRKERNRLRALSAPIVSQSLLDISEEDIENLCMSLNIEQLQILCDKMGDKEGAELAKVVKDVCNNNQEEAANSKEKESEKTNGGTEPSNGVSQLTQKRQPWSKEEIDMLRKGVIKYPKGTSRRWEVISEYIGTGRSVEEILKATKTVLLQKPDSAKAFDSFLEKRKPTVSIASPLSTREELGESLPTTTTTTQAKPASKETVVGKSSDNNGEASGSSDTDGWSAVQERALVQALKTFPKETSQRWERVAAAVPGKTVIQCKKKFAELKELIRSKKTGV</sequence>
<feature type="domain" description="Myb-like" evidence="4">
    <location>
        <begin position="457"/>
        <end position="512"/>
    </location>
</feature>
<evidence type="ECO:0000256" key="1">
    <source>
        <dbReference type="SAM" id="Coils"/>
    </source>
</evidence>
<dbReference type="InterPro" id="IPR036869">
    <property type="entry name" value="J_dom_sf"/>
</dbReference>
<dbReference type="SUPFAM" id="SSF46689">
    <property type="entry name" value="Homeodomain-like"/>
    <property type="match status" value="2"/>
</dbReference>
<dbReference type="PANTHER" id="PTHR43999:SF11">
    <property type="entry name" value="DNAJ AND MYB-LIKE DNA-BINDING DOMAIN-CONTAINING PROTEIN"/>
    <property type="match status" value="1"/>
</dbReference>